<dbReference type="PANTHER" id="PTHR22683:SF41">
    <property type="entry name" value="DNA TRANSLOCASE FTSK"/>
    <property type="match status" value="1"/>
</dbReference>
<keyword evidence="6" id="KW-1185">Reference proteome</keyword>
<dbReference type="RefSeq" id="WP_052408258.1">
    <property type="nucleotide sequence ID" value="NZ_JOEF01000054.1"/>
</dbReference>
<feature type="binding site" evidence="3">
    <location>
        <begin position="343"/>
        <end position="350"/>
    </location>
    <ligand>
        <name>ATP</name>
        <dbReference type="ChEBI" id="CHEBI:30616"/>
    </ligand>
</feature>
<protein>
    <submittedName>
        <fullName evidence="5">FtsK/SpoIIIE family protein</fullName>
    </submittedName>
</protein>
<dbReference type="eggNOG" id="COG1674">
    <property type="taxonomic scope" value="Bacteria"/>
</dbReference>
<dbReference type="GO" id="GO:0005524">
    <property type="term" value="F:ATP binding"/>
    <property type="evidence" value="ECO:0007669"/>
    <property type="project" value="UniProtKB-UniRule"/>
</dbReference>
<dbReference type="InterPro" id="IPR002543">
    <property type="entry name" value="FtsK_dom"/>
</dbReference>
<dbReference type="OrthoDB" id="9807790at2"/>
<dbReference type="Proteomes" id="UP000183376">
    <property type="component" value="Chromosome I"/>
</dbReference>
<feature type="domain" description="FtsK" evidence="4">
    <location>
        <begin position="324"/>
        <end position="530"/>
    </location>
</feature>
<dbReference type="GO" id="GO:0003677">
    <property type="term" value="F:DNA binding"/>
    <property type="evidence" value="ECO:0007669"/>
    <property type="project" value="InterPro"/>
</dbReference>
<gene>
    <name evidence="5" type="ORF">SAMN04489726_0840</name>
</gene>
<proteinExistence type="predicted"/>
<reference evidence="5 6" key="1">
    <citation type="submission" date="2016-10" db="EMBL/GenBank/DDBJ databases">
        <authorList>
            <person name="de Groot N.N."/>
        </authorList>
    </citation>
    <scope>NUCLEOTIDE SEQUENCE [LARGE SCALE GENOMIC DNA]</scope>
    <source>
        <strain evidence="5 6">DSM 44149</strain>
    </source>
</reference>
<dbReference type="EMBL" id="LT629701">
    <property type="protein sequence ID" value="SDM29527.1"/>
    <property type="molecule type" value="Genomic_DNA"/>
</dbReference>
<dbReference type="STRING" id="211114.SAMN04489726_0840"/>
<evidence type="ECO:0000256" key="2">
    <source>
        <dbReference type="ARBA" id="ARBA00022840"/>
    </source>
</evidence>
<keyword evidence="2 3" id="KW-0067">ATP-binding</keyword>
<keyword evidence="1 3" id="KW-0547">Nucleotide-binding</keyword>
<dbReference type="InterPro" id="IPR050206">
    <property type="entry name" value="FtsK/SpoIIIE/SftA"/>
</dbReference>
<evidence type="ECO:0000256" key="1">
    <source>
        <dbReference type="ARBA" id="ARBA00022741"/>
    </source>
</evidence>
<dbReference type="InterPro" id="IPR027417">
    <property type="entry name" value="P-loop_NTPase"/>
</dbReference>
<accession>A0A1G9S2N6</accession>
<name>A0A1G9S2N6_ALLAB</name>
<evidence type="ECO:0000256" key="3">
    <source>
        <dbReference type="PROSITE-ProRule" id="PRU00289"/>
    </source>
</evidence>
<sequence>MDQDQAEFLMALNRVHDGLALARGSARARRGAAVPATGIGGPVEHVLGVLRGITPTEALADWHHVTRFAEVDGAPGPLRFGTARVGLGAGRCADLPVVLPLLGSGHVVINPPDPSWHGTLAHECAAEVSAIVDNLVLRALASTPPRSLLVVGDRFMPAFLDRDDVYEQRLAFDIDPTGPGQMDNLLARLNQDVERIRRTGRDHWRLLILSDLGSVLSAQHMEELAWLLRAGPECGLHAILIDTPVPPGVVAETVHVSPRRIRATTTGPLLDVRPDGVPIPGSPAMSALDERLSRGGVPATGLLPEHWWTESTKDGLVAAVGDVGGAVERLRLGDSPPHALIGGPSGSGKTNFIYALLIGLATRYSPDEVEFHLLDFKESVSFAAFAPSAADPSWLPHARLIGVNINQDREFGLAMLRHLAEQLRIRSAAVKRHGVKDIAGLREADPAGRWPRVVAVVDEFQVLLADRDAVTEEAATLLEDLARRGRSFGIHLVLSSQDVSGIEALWGRPALVAQLTLRVALPGATRVLADDNEAALALPRYHAIVNHQSGVRGHDRRVRIPHFDDAVLAGTQLQLWDRRRVDAPEPSVFDGDHVPELLAAADYRALRASPAGERVALLGRTFDVADRSAQVVLNGAPGRNIAVIGTRPDEVHGVLSAATASLAKQCTVADARFTVVSGGSDSIAADVRHLLAAHGHRPDFVERQDIPAFLSGLAEPASPGPRHYVVFAGVDAAHSVLRQPCANGSTGHELLRQILADAPETGVHLLAWWRGVHRLKQDLSDFGTQFDDQIGIWVALDVQGSELSGLPGADLITWHPRPRRGLWFDRAAHSRPRPLVPFAPVRSGEPR</sequence>
<dbReference type="Pfam" id="PF01580">
    <property type="entry name" value="FtsK_SpoIIIE"/>
    <property type="match status" value="1"/>
</dbReference>
<evidence type="ECO:0000313" key="5">
    <source>
        <dbReference type="EMBL" id="SDM29527.1"/>
    </source>
</evidence>
<evidence type="ECO:0000259" key="4">
    <source>
        <dbReference type="PROSITE" id="PS50901"/>
    </source>
</evidence>
<dbReference type="Gene3D" id="3.40.50.300">
    <property type="entry name" value="P-loop containing nucleotide triphosphate hydrolases"/>
    <property type="match status" value="1"/>
</dbReference>
<dbReference type="PROSITE" id="PS50901">
    <property type="entry name" value="FTSK"/>
    <property type="match status" value="1"/>
</dbReference>
<dbReference type="SUPFAM" id="SSF52540">
    <property type="entry name" value="P-loop containing nucleoside triphosphate hydrolases"/>
    <property type="match status" value="1"/>
</dbReference>
<organism evidence="5 6">
    <name type="scientific">Allokutzneria albata</name>
    <name type="common">Kibdelosporangium albatum</name>
    <dbReference type="NCBI Taxonomy" id="211114"/>
    <lineage>
        <taxon>Bacteria</taxon>
        <taxon>Bacillati</taxon>
        <taxon>Actinomycetota</taxon>
        <taxon>Actinomycetes</taxon>
        <taxon>Pseudonocardiales</taxon>
        <taxon>Pseudonocardiaceae</taxon>
        <taxon>Allokutzneria</taxon>
    </lineage>
</organism>
<dbReference type="CDD" id="cd01127">
    <property type="entry name" value="TrwB_TraG_TraD_VirD4"/>
    <property type="match status" value="1"/>
</dbReference>
<dbReference type="PANTHER" id="PTHR22683">
    <property type="entry name" value="SPORULATION PROTEIN RELATED"/>
    <property type="match status" value="1"/>
</dbReference>
<evidence type="ECO:0000313" key="6">
    <source>
        <dbReference type="Proteomes" id="UP000183376"/>
    </source>
</evidence>
<dbReference type="AlphaFoldDB" id="A0A1G9S2N6"/>